<dbReference type="EMBL" id="CAQQ02391501">
    <property type="status" value="NOT_ANNOTATED_CDS"/>
    <property type="molecule type" value="Genomic_DNA"/>
</dbReference>
<evidence type="ECO:0000313" key="2">
    <source>
        <dbReference type="Proteomes" id="UP000015102"/>
    </source>
</evidence>
<organism evidence="1 2">
    <name type="scientific">Megaselia scalaris</name>
    <name type="common">Humpbacked fly</name>
    <name type="synonym">Phora scalaris</name>
    <dbReference type="NCBI Taxonomy" id="36166"/>
    <lineage>
        <taxon>Eukaryota</taxon>
        <taxon>Metazoa</taxon>
        <taxon>Ecdysozoa</taxon>
        <taxon>Arthropoda</taxon>
        <taxon>Hexapoda</taxon>
        <taxon>Insecta</taxon>
        <taxon>Pterygota</taxon>
        <taxon>Neoptera</taxon>
        <taxon>Endopterygota</taxon>
        <taxon>Diptera</taxon>
        <taxon>Brachycera</taxon>
        <taxon>Muscomorpha</taxon>
        <taxon>Platypezoidea</taxon>
        <taxon>Phoridae</taxon>
        <taxon>Megaseliini</taxon>
        <taxon>Megaselia</taxon>
    </lineage>
</organism>
<dbReference type="Proteomes" id="UP000015102">
    <property type="component" value="Unassembled WGS sequence"/>
</dbReference>
<reference evidence="1" key="2">
    <citation type="submission" date="2015-06" db="UniProtKB">
        <authorList>
            <consortium name="EnsemblMetazoa"/>
        </authorList>
    </citation>
    <scope>IDENTIFICATION</scope>
</reference>
<dbReference type="EnsemblMetazoa" id="MESCA008264-RA">
    <property type="protein sequence ID" value="MESCA008264-PA"/>
    <property type="gene ID" value="MESCA008264"/>
</dbReference>
<keyword evidence="2" id="KW-1185">Reference proteome</keyword>
<name>T1GWT4_MEGSC</name>
<dbReference type="EMBL" id="CAQQ02391502">
    <property type="status" value="NOT_ANNOTATED_CDS"/>
    <property type="molecule type" value="Genomic_DNA"/>
</dbReference>
<proteinExistence type="predicted"/>
<reference evidence="2" key="1">
    <citation type="submission" date="2013-02" db="EMBL/GenBank/DDBJ databases">
        <authorList>
            <person name="Hughes D."/>
        </authorList>
    </citation>
    <scope>NUCLEOTIDE SEQUENCE</scope>
    <source>
        <strain>Durham</strain>
        <strain evidence="2">NC isolate 2 -- Noor lab</strain>
    </source>
</reference>
<evidence type="ECO:0000313" key="1">
    <source>
        <dbReference type="EnsemblMetazoa" id="MESCA008264-PA"/>
    </source>
</evidence>
<accession>T1GWT4</accession>
<dbReference type="AlphaFoldDB" id="T1GWT4"/>
<dbReference type="HOGENOM" id="CLU_2796866_0_0_1"/>
<sequence>MPTTIPDRQQWCTNQVLRDGELEGEATAPVAKLECWALTCKDEMMLLGCRSVPIRRVDKTAKDRDGLI</sequence>
<protein>
    <submittedName>
        <fullName evidence="1">Uncharacterized protein</fullName>
    </submittedName>
</protein>